<evidence type="ECO:0000313" key="1">
    <source>
        <dbReference type="EMBL" id="MPC81612.1"/>
    </source>
</evidence>
<reference evidence="1 2" key="1">
    <citation type="submission" date="2019-05" db="EMBL/GenBank/DDBJ databases">
        <title>Another draft genome of Portunus trituberculatus and its Hox gene families provides insights of decapod evolution.</title>
        <authorList>
            <person name="Jeong J.-H."/>
            <person name="Song I."/>
            <person name="Kim S."/>
            <person name="Choi T."/>
            <person name="Kim D."/>
            <person name="Ryu S."/>
            <person name="Kim W."/>
        </authorList>
    </citation>
    <scope>NUCLEOTIDE SEQUENCE [LARGE SCALE GENOMIC DNA]</scope>
    <source>
        <tissue evidence="1">Muscle</tissue>
    </source>
</reference>
<sequence length="36" mass="4135">MISGVFKSVSPVNNIEILSICLYNRKNPLKYSCKFK</sequence>
<dbReference type="AlphaFoldDB" id="A0A5B7ICP5"/>
<evidence type="ECO:0000313" key="2">
    <source>
        <dbReference type="Proteomes" id="UP000324222"/>
    </source>
</evidence>
<dbReference type="Proteomes" id="UP000324222">
    <property type="component" value="Unassembled WGS sequence"/>
</dbReference>
<dbReference type="EMBL" id="VSRR010057488">
    <property type="protein sequence ID" value="MPC81612.1"/>
    <property type="molecule type" value="Genomic_DNA"/>
</dbReference>
<proteinExistence type="predicted"/>
<name>A0A5B7ICP5_PORTR</name>
<organism evidence="1 2">
    <name type="scientific">Portunus trituberculatus</name>
    <name type="common">Swimming crab</name>
    <name type="synonym">Neptunus trituberculatus</name>
    <dbReference type="NCBI Taxonomy" id="210409"/>
    <lineage>
        <taxon>Eukaryota</taxon>
        <taxon>Metazoa</taxon>
        <taxon>Ecdysozoa</taxon>
        <taxon>Arthropoda</taxon>
        <taxon>Crustacea</taxon>
        <taxon>Multicrustacea</taxon>
        <taxon>Malacostraca</taxon>
        <taxon>Eumalacostraca</taxon>
        <taxon>Eucarida</taxon>
        <taxon>Decapoda</taxon>
        <taxon>Pleocyemata</taxon>
        <taxon>Brachyura</taxon>
        <taxon>Eubrachyura</taxon>
        <taxon>Portunoidea</taxon>
        <taxon>Portunidae</taxon>
        <taxon>Portuninae</taxon>
        <taxon>Portunus</taxon>
    </lineage>
</organism>
<accession>A0A5B7ICP5</accession>
<gene>
    <name evidence="1" type="ORF">E2C01_076238</name>
</gene>
<keyword evidence="2" id="KW-1185">Reference proteome</keyword>
<protein>
    <submittedName>
        <fullName evidence="1">Uncharacterized protein</fullName>
    </submittedName>
</protein>
<comment type="caution">
    <text evidence="1">The sequence shown here is derived from an EMBL/GenBank/DDBJ whole genome shotgun (WGS) entry which is preliminary data.</text>
</comment>